<dbReference type="AlphaFoldDB" id="A0ABD3BZM9"/>
<keyword evidence="2" id="KW-1185">Reference proteome</keyword>
<proteinExistence type="predicted"/>
<accession>A0ABD3BZM9</accession>
<organism evidence="1 2">
    <name type="scientific">Castilleja foliolosa</name>
    <dbReference type="NCBI Taxonomy" id="1961234"/>
    <lineage>
        <taxon>Eukaryota</taxon>
        <taxon>Viridiplantae</taxon>
        <taxon>Streptophyta</taxon>
        <taxon>Embryophyta</taxon>
        <taxon>Tracheophyta</taxon>
        <taxon>Spermatophyta</taxon>
        <taxon>Magnoliopsida</taxon>
        <taxon>eudicotyledons</taxon>
        <taxon>Gunneridae</taxon>
        <taxon>Pentapetalae</taxon>
        <taxon>asterids</taxon>
        <taxon>lamiids</taxon>
        <taxon>Lamiales</taxon>
        <taxon>Orobanchaceae</taxon>
        <taxon>Pedicularideae</taxon>
        <taxon>Castillejinae</taxon>
        <taxon>Castilleja</taxon>
    </lineage>
</organism>
<protein>
    <submittedName>
        <fullName evidence="1">Uncharacterized protein</fullName>
    </submittedName>
</protein>
<dbReference type="EMBL" id="JAVIJP010000054">
    <property type="protein sequence ID" value="KAL3622970.1"/>
    <property type="molecule type" value="Genomic_DNA"/>
</dbReference>
<gene>
    <name evidence="1" type="ORF">CASFOL_031786</name>
</gene>
<sequence>MDDIVRASSLDEMLVADIMRNATMNHHNEEANKSAIELDSPPVYDIYPDESMESDSKNELVLTYQPVLRTFDVTRLESKLKYASLMPINKCGFYTTHKFENKVENQTTCADAIYSGLNFGKELIHVWTNAHVPSVIAGTTVRIILEHGDVLFAKLLGIGQNNKFEMGSYLHLNSQVTFESGGYFKKMGLNNLIKIDMLLVELFGISIKLGVANMINKLVETRFVFLAINRSVFKHRKKRLFSVTNFLSYVSNDTADADSWSSLLQQEEYDADENLGQAFDRLSIK</sequence>
<evidence type="ECO:0000313" key="2">
    <source>
        <dbReference type="Proteomes" id="UP001632038"/>
    </source>
</evidence>
<name>A0ABD3BZM9_9LAMI</name>
<comment type="caution">
    <text evidence="1">The sequence shown here is derived from an EMBL/GenBank/DDBJ whole genome shotgun (WGS) entry which is preliminary data.</text>
</comment>
<dbReference type="Proteomes" id="UP001632038">
    <property type="component" value="Unassembled WGS sequence"/>
</dbReference>
<reference evidence="2" key="1">
    <citation type="journal article" date="2024" name="IScience">
        <title>Strigolactones Initiate the Formation of Haustorium-like Structures in Castilleja.</title>
        <authorList>
            <person name="Buerger M."/>
            <person name="Peterson D."/>
            <person name="Chory J."/>
        </authorList>
    </citation>
    <scope>NUCLEOTIDE SEQUENCE [LARGE SCALE GENOMIC DNA]</scope>
</reference>
<evidence type="ECO:0000313" key="1">
    <source>
        <dbReference type="EMBL" id="KAL3622970.1"/>
    </source>
</evidence>